<dbReference type="Proteomes" id="UP001227268">
    <property type="component" value="Unassembled WGS sequence"/>
</dbReference>
<comment type="caution">
    <text evidence="1">The sequence shown here is derived from an EMBL/GenBank/DDBJ whole genome shotgun (WGS) entry which is preliminary data.</text>
</comment>
<proteinExistence type="predicted"/>
<evidence type="ECO:0000313" key="2">
    <source>
        <dbReference type="Proteomes" id="UP001227268"/>
    </source>
</evidence>
<protein>
    <submittedName>
        <fullName evidence="1">Uncharacterized protein</fullName>
    </submittedName>
</protein>
<accession>A0ACC2WDY9</accession>
<evidence type="ECO:0000313" key="1">
    <source>
        <dbReference type="EMBL" id="KAJ9109350.1"/>
    </source>
</evidence>
<dbReference type="EMBL" id="JASBWT010000001">
    <property type="protein sequence ID" value="KAJ9109350.1"/>
    <property type="molecule type" value="Genomic_DNA"/>
</dbReference>
<reference evidence="1" key="1">
    <citation type="submission" date="2023-04" db="EMBL/GenBank/DDBJ databases">
        <title>Draft Genome sequencing of Naganishia species isolated from polar environments using Oxford Nanopore Technology.</title>
        <authorList>
            <person name="Leo P."/>
            <person name="Venkateswaran K."/>
        </authorList>
    </citation>
    <scope>NUCLEOTIDE SEQUENCE</scope>
    <source>
        <strain evidence="1">MNA-CCFEE 5423</strain>
    </source>
</reference>
<name>A0ACC2WDY9_9TREE</name>
<keyword evidence="2" id="KW-1185">Reference proteome</keyword>
<gene>
    <name evidence="1" type="ORF">QFC21_000680</name>
</gene>
<organism evidence="1 2">
    <name type="scientific">Naganishia friedmannii</name>
    <dbReference type="NCBI Taxonomy" id="89922"/>
    <lineage>
        <taxon>Eukaryota</taxon>
        <taxon>Fungi</taxon>
        <taxon>Dikarya</taxon>
        <taxon>Basidiomycota</taxon>
        <taxon>Agaricomycotina</taxon>
        <taxon>Tremellomycetes</taxon>
        <taxon>Filobasidiales</taxon>
        <taxon>Filobasidiaceae</taxon>
        <taxon>Naganishia</taxon>
    </lineage>
</organism>
<sequence>MVASSASIAKSIVIFGATGAQGGSVLAHLLKSDRPYRITAVTRDPSKASSKAIAAKGVNVIKAELGDKSQVLDALKQGDLAFAVTNFWEHGAEKEIADGKRLMDAAKEVGIKTLYWSGLMPVSKISSGKYTKVEHFDTKAEVLEYGRSIGVPIVDVQPAMYMENFLTQMGPRKQEDGSYVFAFPMDVKSKLSLLHAAADYGAFVRGAIESDVPVGSEVLACGDELSPVQLAEQWGQVTGKKTSFYPIDGATFASMAGEEITQMIQYFSDFGYFGGKDVGPSKKVLPADEKVQTWADFVKTSDWSKVLS</sequence>